<dbReference type="EMBL" id="BBLG01000011">
    <property type="protein sequence ID" value="GAK77627.1"/>
    <property type="molecule type" value="Genomic_DNA"/>
</dbReference>
<sequence>MPVAVAVPDEKSIPAVTPKYHWDDSSCAFRESGTKNYKTY</sequence>
<comment type="caution">
    <text evidence="1">The sequence shown here is derived from an EMBL/GenBank/DDBJ whole genome shotgun (WGS) entry which is preliminary data.</text>
</comment>
<protein>
    <submittedName>
        <fullName evidence="1">Uncharacterized protein</fullName>
    </submittedName>
</protein>
<reference evidence="1 2" key="1">
    <citation type="journal article" date="2014" name="Genome Announc.">
        <title>Draft Genome Sequences of Marine Flavobacterium Nonlabens Strains NR17, NR24, NR27, NR32, NR33, and Ara13.</title>
        <authorList>
            <person name="Nakanishi M."/>
            <person name="Meirelles P."/>
            <person name="Suzuki R."/>
            <person name="Takatani N."/>
            <person name="Mino S."/>
            <person name="Suda W."/>
            <person name="Oshima K."/>
            <person name="Hattori M."/>
            <person name="Ohkuma M."/>
            <person name="Hosokawa M."/>
            <person name="Miyashita K."/>
            <person name="Thompson F.L."/>
            <person name="Niwa A."/>
            <person name="Sawabe T."/>
            <person name="Sawabe T."/>
        </authorList>
    </citation>
    <scope>NUCLEOTIDE SEQUENCE [LARGE SCALE GENOMIC DNA]</scope>
    <source>
        <strain evidence="2">JCM19296</strain>
    </source>
</reference>
<proteinExistence type="predicted"/>
<organism evidence="1 2">
    <name type="scientific">Nonlabens ulvanivorans</name>
    <name type="common">Persicivirga ulvanivorans</name>
    <dbReference type="NCBI Taxonomy" id="906888"/>
    <lineage>
        <taxon>Bacteria</taxon>
        <taxon>Pseudomonadati</taxon>
        <taxon>Bacteroidota</taxon>
        <taxon>Flavobacteriia</taxon>
        <taxon>Flavobacteriales</taxon>
        <taxon>Flavobacteriaceae</taxon>
        <taxon>Nonlabens</taxon>
    </lineage>
</organism>
<dbReference type="AlphaFoldDB" id="A0A081DFD1"/>
<name>A0A081DFD1_NONUL</name>
<accession>A0A081DFD1</accession>
<dbReference type="Proteomes" id="UP000028980">
    <property type="component" value="Unassembled WGS sequence"/>
</dbReference>
<evidence type="ECO:0000313" key="1">
    <source>
        <dbReference type="EMBL" id="GAK77627.1"/>
    </source>
</evidence>
<evidence type="ECO:0000313" key="2">
    <source>
        <dbReference type="Proteomes" id="UP000028980"/>
    </source>
</evidence>
<gene>
    <name evidence="1" type="ORF">JCM19296_3235</name>
</gene>